<dbReference type="CDD" id="cd05379">
    <property type="entry name" value="CAP_bacterial"/>
    <property type="match status" value="1"/>
</dbReference>
<sequence length="77" mass="7717">MVDLVNAERGKVGCSPVKVNSTLTKAAQDHSEDMAATGTMSHTGSDGSSPPTASPAPATAGAPTARTSPTATPPRRR</sequence>
<dbReference type="SUPFAM" id="SSF55797">
    <property type="entry name" value="PR-1-like"/>
    <property type="match status" value="1"/>
</dbReference>
<gene>
    <name evidence="3" type="ORF">SHKM778_33520</name>
</gene>
<dbReference type="InterPro" id="IPR014044">
    <property type="entry name" value="CAP_dom"/>
</dbReference>
<dbReference type="InterPro" id="IPR035940">
    <property type="entry name" value="CAP_sf"/>
</dbReference>
<organism evidence="3">
    <name type="scientific">Streptomyces haneummycinicus</name>
    <dbReference type="NCBI Taxonomy" id="3074435"/>
    <lineage>
        <taxon>Bacteria</taxon>
        <taxon>Bacillati</taxon>
        <taxon>Actinomycetota</taxon>
        <taxon>Actinomycetes</taxon>
        <taxon>Kitasatosporales</taxon>
        <taxon>Streptomycetaceae</taxon>
        <taxon>Streptomyces</taxon>
    </lineage>
</organism>
<dbReference type="PANTHER" id="PTHR31157:SF1">
    <property type="entry name" value="SCP DOMAIN-CONTAINING PROTEIN"/>
    <property type="match status" value="1"/>
</dbReference>
<dbReference type="AlphaFoldDB" id="A0AAT9HHW9"/>
<feature type="domain" description="SCP" evidence="2">
    <location>
        <begin position="2"/>
        <end position="53"/>
    </location>
</feature>
<protein>
    <recommendedName>
        <fullName evidence="2">SCP domain-containing protein</fullName>
    </recommendedName>
</protein>
<feature type="compositionally biased region" description="Low complexity" evidence="1">
    <location>
        <begin position="47"/>
        <end position="70"/>
    </location>
</feature>
<feature type="region of interest" description="Disordered" evidence="1">
    <location>
        <begin position="23"/>
        <end position="77"/>
    </location>
</feature>
<evidence type="ECO:0000256" key="1">
    <source>
        <dbReference type="SAM" id="MobiDB-lite"/>
    </source>
</evidence>
<dbReference type="Pfam" id="PF00188">
    <property type="entry name" value="CAP"/>
    <property type="match status" value="1"/>
</dbReference>
<reference evidence="3" key="2">
    <citation type="submission" date="2024-07" db="EMBL/GenBank/DDBJ databases">
        <title>Streptomyces haneummycinica sp. nov., a new antibiotic-producing actinobacterium isolated from marine sediment.</title>
        <authorList>
            <person name="Uemura M."/>
            <person name="Hamada M."/>
            <person name="Hirano S."/>
            <person name="Kobayashi K."/>
            <person name="Ohshiro T."/>
            <person name="Kobayashi T."/>
            <person name="Terahara T."/>
        </authorList>
    </citation>
    <scope>NUCLEOTIDE SEQUENCE</scope>
    <source>
        <strain evidence="3">KM77-8</strain>
    </source>
</reference>
<dbReference type="Gene3D" id="3.40.33.10">
    <property type="entry name" value="CAP"/>
    <property type="match status" value="1"/>
</dbReference>
<evidence type="ECO:0000313" key="3">
    <source>
        <dbReference type="EMBL" id="BFO16964.1"/>
    </source>
</evidence>
<reference evidence="3" key="1">
    <citation type="submission" date="2024-06" db="EMBL/GenBank/DDBJ databases">
        <authorList>
            <consortium name="consrtm"/>
            <person name="Uemura M."/>
            <person name="Terahara T."/>
        </authorList>
    </citation>
    <scope>NUCLEOTIDE SEQUENCE</scope>
    <source>
        <strain evidence="3">KM77-8</strain>
    </source>
</reference>
<dbReference type="PANTHER" id="PTHR31157">
    <property type="entry name" value="SCP DOMAIN-CONTAINING PROTEIN"/>
    <property type="match status" value="1"/>
</dbReference>
<name>A0AAT9HHW9_9ACTN</name>
<evidence type="ECO:0000259" key="2">
    <source>
        <dbReference type="Pfam" id="PF00188"/>
    </source>
</evidence>
<proteinExistence type="predicted"/>
<dbReference type="EMBL" id="AP035768">
    <property type="protein sequence ID" value="BFO16964.1"/>
    <property type="molecule type" value="Genomic_DNA"/>
</dbReference>
<accession>A0AAT9HHW9</accession>